<evidence type="ECO:0008006" key="4">
    <source>
        <dbReference type="Google" id="ProtNLM"/>
    </source>
</evidence>
<dbReference type="RefSeq" id="WP_344066971.1">
    <property type="nucleotide sequence ID" value="NZ_BAAAPN010000056.1"/>
</dbReference>
<feature type="chain" id="PRO_5045469001" description="WD40 repeat protein" evidence="1">
    <location>
        <begin position="24"/>
        <end position="391"/>
    </location>
</feature>
<feature type="signal peptide" evidence="1">
    <location>
        <begin position="1"/>
        <end position="23"/>
    </location>
</feature>
<organism evidence="2 3">
    <name type="scientific">Nostocoides vanveenii</name>
    <dbReference type="NCBI Taxonomy" id="330835"/>
    <lineage>
        <taxon>Bacteria</taxon>
        <taxon>Bacillati</taxon>
        <taxon>Actinomycetota</taxon>
        <taxon>Actinomycetes</taxon>
        <taxon>Micrococcales</taxon>
        <taxon>Intrasporangiaceae</taxon>
        <taxon>Nostocoides</taxon>
    </lineage>
</organism>
<evidence type="ECO:0000313" key="3">
    <source>
        <dbReference type="Proteomes" id="UP001501475"/>
    </source>
</evidence>
<gene>
    <name evidence="2" type="ORF">GCM10009810_25580</name>
</gene>
<protein>
    <recommendedName>
        <fullName evidence="4">WD40 repeat protein</fullName>
    </recommendedName>
</protein>
<dbReference type="Gene3D" id="2.120.10.30">
    <property type="entry name" value="TolB, C-terminal domain"/>
    <property type="match status" value="1"/>
</dbReference>
<sequence>MHRRTFLIAIGAGGLLAAVSAMAAPAVADSPAGTPGNGASSQAAVSTTGRYVVFRSVATNLVAGDTNGKADIFIRDRVANTTKRVSVTSGGAQANADSSRPSVSWDGRYVVFLSAASNLVPGDTNGKVDAYRKDLATGRLVRINTSAAGAQANAAADTVRVSADGNRIVFATTASNLVAGDNRPGDVFLRDMAAGALKRITEAVPSTRDLDNDYGVFADISPNGQISTFSTFYADPAFPGHYCGQAWVWSAGTGRSVVKATKCDDPEASRGYPQVYALNDGFAPVLHDGMLSEQVLVTRPAGYPSFTVRIDADCGRDVSGWGKAVVRDCAGQVHRIGNDGQTTIVAPGKEPAVSDDGLSVAYIDTSGAPSTWNQIRVWDRRTGTSTLISQR</sequence>
<dbReference type="InterPro" id="IPR006311">
    <property type="entry name" value="TAT_signal"/>
</dbReference>
<dbReference type="SUPFAM" id="SSF82171">
    <property type="entry name" value="DPP6 N-terminal domain-like"/>
    <property type="match status" value="1"/>
</dbReference>
<accession>A0ABN2KTA4</accession>
<name>A0ABN2KTA4_9MICO</name>
<dbReference type="InterPro" id="IPR011042">
    <property type="entry name" value="6-blade_b-propeller_TolB-like"/>
</dbReference>
<keyword evidence="3" id="KW-1185">Reference proteome</keyword>
<dbReference type="PANTHER" id="PTHR36842:SF1">
    <property type="entry name" value="PROTEIN TOLB"/>
    <property type="match status" value="1"/>
</dbReference>
<keyword evidence="1" id="KW-0732">Signal</keyword>
<dbReference type="PROSITE" id="PS51318">
    <property type="entry name" value="TAT"/>
    <property type="match status" value="1"/>
</dbReference>
<comment type="caution">
    <text evidence="2">The sequence shown here is derived from an EMBL/GenBank/DDBJ whole genome shotgun (WGS) entry which is preliminary data.</text>
</comment>
<proteinExistence type="predicted"/>
<evidence type="ECO:0000256" key="1">
    <source>
        <dbReference type="SAM" id="SignalP"/>
    </source>
</evidence>
<dbReference type="EMBL" id="BAAAPN010000056">
    <property type="protein sequence ID" value="GAA1765560.1"/>
    <property type="molecule type" value="Genomic_DNA"/>
</dbReference>
<dbReference type="Proteomes" id="UP001501475">
    <property type="component" value="Unassembled WGS sequence"/>
</dbReference>
<reference evidence="2 3" key="1">
    <citation type="journal article" date="2019" name="Int. J. Syst. Evol. Microbiol.">
        <title>The Global Catalogue of Microorganisms (GCM) 10K type strain sequencing project: providing services to taxonomists for standard genome sequencing and annotation.</title>
        <authorList>
            <consortium name="The Broad Institute Genomics Platform"/>
            <consortium name="The Broad Institute Genome Sequencing Center for Infectious Disease"/>
            <person name="Wu L."/>
            <person name="Ma J."/>
        </authorList>
    </citation>
    <scope>NUCLEOTIDE SEQUENCE [LARGE SCALE GENOMIC DNA]</scope>
    <source>
        <strain evidence="2 3">JCM 15591</strain>
    </source>
</reference>
<evidence type="ECO:0000313" key="2">
    <source>
        <dbReference type="EMBL" id="GAA1765560.1"/>
    </source>
</evidence>
<dbReference type="PANTHER" id="PTHR36842">
    <property type="entry name" value="PROTEIN TOLB HOMOLOG"/>
    <property type="match status" value="1"/>
</dbReference>